<organism evidence="1 2">
    <name type="scientific">Bifidobacterium pseudolongum subsp. globosum</name>
    <dbReference type="NCBI Taxonomy" id="1690"/>
    <lineage>
        <taxon>Bacteria</taxon>
        <taxon>Bacillati</taxon>
        <taxon>Actinomycetota</taxon>
        <taxon>Actinomycetes</taxon>
        <taxon>Bifidobacteriales</taxon>
        <taxon>Bifidobacteriaceae</taxon>
        <taxon>Bifidobacterium</taxon>
    </lineage>
</organism>
<gene>
    <name evidence="1" type="ORF">PG2002B_1049</name>
</gene>
<sequence length="128" mass="13862">MSVRLLGMDPSPLVLEVISEAVEDVPVGYDMPDGDRKVWLTLSAGAYPTPVTQRWTLTVSVYDASPSGVLDHMSAQSTWMAAARAVLHDRHVHPLCDAEVQSGPLVNHDADLDVDYVYGALMLTVTAN</sequence>
<accession>A0AB37X4A5</accession>
<dbReference type="Proteomes" id="UP000292655">
    <property type="component" value="Unassembled WGS sequence"/>
</dbReference>
<protein>
    <recommendedName>
        <fullName evidence="3">DUF3168 domain-containing protein</fullName>
    </recommendedName>
</protein>
<dbReference type="AlphaFoldDB" id="A0AB37X4A5"/>
<proteinExistence type="predicted"/>
<dbReference type="EMBL" id="RYUX01000011">
    <property type="protein sequence ID" value="RYQ37172.1"/>
    <property type="molecule type" value="Genomic_DNA"/>
</dbReference>
<dbReference type="RefSeq" id="WP_129874328.1">
    <property type="nucleotide sequence ID" value="NZ_RYUX01000011.1"/>
</dbReference>
<reference evidence="1 2" key="1">
    <citation type="submission" date="2018-12" db="EMBL/GenBank/DDBJ databases">
        <title>Unveiling genomic diversity among members of the Bifidobacterium pseudolongum species, a widely distributed gut commensal of the animal kingdom.</title>
        <authorList>
            <person name="Lugli G.A."/>
            <person name="Duranti S."/>
            <person name="Albert K."/>
            <person name="Mancabelli L."/>
            <person name="Napoli S."/>
            <person name="Viappiani A."/>
            <person name="Anzalone R."/>
            <person name="Longhi G."/>
            <person name="Milani C."/>
            <person name="Turroni F."/>
            <person name="Alessandri G."/>
            <person name="Sela D.A."/>
            <person name="Van Sinderen D."/>
            <person name="Ventura M."/>
        </authorList>
    </citation>
    <scope>NUCLEOTIDE SEQUENCE [LARGE SCALE GENOMIC DNA]</scope>
    <source>
        <strain evidence="1 2">2002B</strain>
    </source>
</reference>
<evidence type="ECO:0000313" key="2">
    <source>
        <dbReference type="Proteomes" id="UP000292655"/>
    </source>
</evidence>
<comment type="caution">
    <text evidence="1">The sequence shown here is derived from an EMBL/GenBank/DDBJ whole genome shotgun (WGS) entry which is preliminary data.</text>
</comment>
<name>A0AB37X4A5_9BIFI</name>
<evidence type="ECO:0008006" key="3">
    <source>
        <dbReference type="Google" id="ProtNLM"/>
    </source>
</evidence>
<evidence type="ECO:0000313" key="1">
    <source>
        <dbReference type="EMBL" id="RYQ37172.1"/>
    </source>
</evidence>